<dbReference type="GO" id="GO:0004930">
    <property type="term" value="F:G protein-coupled receptor activity"/>
    <property type="evidence" value="ECO:0007669"/>
    <property type="project" value="UniProtKB-KW"/>
</dbReference>
<reference evidence="14" key="1">
    <citation type="submission" date="2025-08" db="UniProtKB">
        <authorList>
            <consortium name="Ensembl"/>
        </authorList>
    </citation>
    <scope>IDENTIFICATION</scope>
</reference>
<organism evidence="14 15">
    <name type="scientific">Leptobrachium leishanense</name>
    <name type="common">Leishan spiny toad</name>
    <dbReference type="NCBI Taxonomy" id="445787"/>
    <lineage>
        <taxon>Eukaryota</taxon>
        <taxon>Metazoa</taxon>
        <taxon>Chordata</taxon>
        <taxon>Craniata</taxon>
        <taxon>Vertebrata</taxon>
        <taxon>Euteleostomi</taxon>
        <taxon>Amphibia</taxon>
        <taxon>Batrachia</taxon>
        <taxon>Anura</taxon>
        <taxon>Pelobatoidea</taxon>
        <taxon>Megophryidae</taxon>
        <taxon>Leptobrachium</taxon>
    </lineage>
</organism>
<evidence type="ECO:0000256" key="9">
    <source>
        <dbReference type="ARBA" id="ARBA00023170"/>
    </source>
</evidence>
<dbReference type="InterPro" id="IPR050516">
    <property type="entry name" value="Olfactory_GPCR"/>
</dbReference>
<evidence type="ECO:0000256" key="5">
    <source>
        <dbReference type="ARBA" id="ARBA00022725"/>
    </source>
</evidence>
<dbReference type="Pfam" id="PF13853">
    <property type="entry name" value="7tm_4"/>
    <property type="match status" value="1"/>
</dbReference>
<keyword evidence="6 12" id="KW-1133">Transmembrane helix</keyword>
<dbReference type="PANTHER" id="PTHR26452">
    <property type="entry name" value="OLFACTORY RECEPTOR"/>
    <property type="match status" value="1"/>
</dbReference>
<reference evidence="14" key="2">
    <citation type="submission" date="2025-09" db="UniProtKB">
        <authorList>
            <consortium name="Ensembl"/>
        </authorList>
    </citation>
    <scope>IDENTIFICATION</scope>
</reference>
<dbReference type="SUPFAM" id="SSF81321">
    <property type="entry name" value="Family A G protein-coupled receptor-like"/>
    <property type="match status" value="1"/>
</dbReference>
<keyword evidence="5 12" id="KW-0552">Olfaction</keyword>
<feature type="transmembrane region" description="Helical" evidence="12">
    <location>
        <begin position="60"/>
        <end position="80"/>
    </location>
</feature>
<evidence type="ECO:0000256" key="12">
    <source>
        <dbReference type="RuleBase" id="RU363047"/>
    </source>
</evidence>
<dbReference type="PROSITE" id="PS00237">
    <property type="entry name" value="G_PROTEIN_RECEP_F1_1"/>
    <property type="match status" value="1"/>
</dbReference>
<feature type="domain" description="G-protein coupled receptors family 1 profile" evidence="13">
    <location>
        <begin position="43"/>
        <end position="293"/>
    </location>
</feature>
<keyword evidence="4 11" id="KW-0812">Transmembrane</keyword>
<keyword evidence="10 11" id="KW-0807">Transducer</keyword>
<proteinExistence type="inferred from homology"/>
<evidence type="ECO:0000256" key="4">
    <source>
        <dbReference type="ARBA" id="ARBA00022692"/>
    </source>
</evidence>
<keyword evidence="3 12" id="KW-1003">Cell membrane</keyword>
<dbReference type="OrthoDB" id="9836137at2759"/>
<dbReference type="InterPro" id="IPR000276">
    <property type="entry name" value="GPCR_Rhodpsn"/>
</dbReference>
<evidence type="ECO:0000259" key="13">
    <source>
        <dbReference type="PROSITE" id="PS50262"/>
    </source>
</evidence>
<evidence type="ECO:0000256" key="6">
    <source>
        <dbReference type="ARBA" id="ARBA00022989"/>
    </source>
</evidence>
<dbReference type="GO" id="GO:0004984">
    <property type="term" value="F:olfactory receptor activity"/>
    <property type="evidence" value="ECO:0007669"/>
    <property type="project" value="InterPro"/>
</dbReference>
<evidence type="ECO:0000313" key="15">
    <source>
        <dbReference type="Proteomes" id="UP000694569"/>
    </source>
</evidence>
<evidence type="ECO:0000256" key="10">
    <source>
        <dbReference type="ARBA" id="ARBA00023224"/>
    </source>
</evidence>
<dbReference type="PRINTS" id="PR00245">
    <property type="entry name" value="OLFACTORYR"/>
</dbReference>
<keyword evidence="15" id="KW-1185">Reference proteome</keyword>
<dbReference type="AlphaFoldDB" id="A0A8C5PUE1"/>
<evidence type="ECO:0000256" key="1">
    <source>
        <dbReference type="ARBA" id="ARBA00004651"/>
    </source>
</evidence>
<feature type="transmembrane region" description="Helical" evidence="12">
    <location>
        <begin position="27"/>
        <end position="53"/>
    </location>
</feature>
<sequence>MSGNEGNNTFWKEFHILAFSNYIEYQFVLFMGALVMYIFSMFGNLILIIVVILESQLHTPMYFFLCNLSVQDILYVSAILPKLLAITVSEDTRIGFQCCIMQMFLFAFCVGTEFFLLTAMSYDRYVAICVPLHYALIMNKKMCFVLASISWFLGALNSLMHSLIVANLSFCKSQEIDHVFCDVKTLLRMSCSETSDIHVLIYVEGIIFGLLPFFLIITSYVYIISRSILRIKSVQSRKKAFSTCTSHLTVLLMFYVTVLCTYMGPASEHSERRDQIFSILYTAVTPMLNPVVYSLRNNEVKGALKRILRLKK</sequence>
<dbReference type="Proteomes" id="UP000694569">
    <property type="component" value="Unplaced"/>
</dbReference>
<evidence type="ECO:0000313" key="14">
    <source>
        <dbReference type="Ensembl" id="ENSLLEP00000027788.1"/>
    </source>
</evidence>
<dbReference type="CDD" id="cd13954">
    <property type="entry name" value="7tmA_OR"/>
    <property type="match status" value="1"/>
</dbReference>
<name>A0A8C5PUE1_9ANUR</name>
<keyword evidence="9 11" id="KW-0675">Receptor</keyword>
<comment type="similarity">
    <text evidence="2 11">Belongs to the G-protein coupled receptor 1 family.</text>
</comment>
<feature type="transmembrane region" description="Helical" evidence="12">
    <location>
        <begin position="143"/>
        <end position="164"/>
    </location>
</feature>
<protein>
    <recommendedName>
        <fullName evidence="12">Olfactory receptor</fullName>
    </recommendedName>
</protein>
<dbReference type="InterPro" id="IPR017452">
    <property type="entry name" value="GPCR_Rhodpsn_7TM"/>
</dbReference>
<evidence type="ECO:0000256" key="7">
    <source>
        <dbReference type="ARBA" id="ARBA00023040"/>
    </source>
</evidence>
<dbReference type="GO" id="GO:0005886">
    <property type="term" value="C:plasma membrane"/>
    <property type="evidence" value="ECO:0007669"/>
    <property type="project" value="UniProtKB-SubCell"/>
</dbReference>
<feature type="transmembrane region" description="Helical" evidence="12">
    <location>
        <begin position="276"/>
        <end position="295"/>
    </location>
</feature>
<evidence type="ECO:0000256" key="11">
    <source>
        <dbReference type="RuleBase" id="RU000688"/>
    </source>
</evidence>
<accession>A0A8C5PUE1</accession>
<dbReference type="Ensembl" id="ENSLLET00000028875.1">
    <property type="protein sequence ID" value="ENSLLEP00000027788.1"/>
    <property type="gene ID" value="ENSLLEG00000017607.1"/>
</dbReference>
<dbReference type="InterPro" id="IPR000725">
    <property type="entry name" value="Olfact_rcpt"/>
</dbReference>
<comment type="subcellular location">
    <subcellularLocation>
        <location evidence="1 12">Cell membrane</location>
        <topology evidence="1 12">Multi-pass membrane protein</topology>
    </subcellularLocation>
</comment>
<dbReference type="Gene3D" id="1.20.1070.10">
    <property type="entry name" value="Rhodopsin 7-helix transmembrane proteins"/>
    <property type="match status" value="1"/>
</dbReference>
<dbReference type="FunFam" id="1.10.1220.70:FF:000001">
    <property type="entry name" value="Olfactory receptor"/>
    <property type="match status" value="1"/>
</dbReference>
<keyword evidence="12" id="KW-0716">Sensory transduction</keyword>
<feature type="transmembrane region" description="Helical" evidence="12">
    <location>
        <begin position="199"/>
        <end position="223"/>
    </location>
</feature>
<evidence type="ECO:0000256" key="8">
    <source>
        <dbReference type="ARBA" id="ARBA00023136"/>
    </source>
</evidence>
<keyword evidence="7 11" id="KW-0297">G-protein coupled receptor</keyword>
<keyword evidence="8 12" id="KW-0472">Membrane</keyword>
<dbReference type="GeneTree" id="ENSGT00940000161454"/>
<dbReference type="FunFam" id="1.20.1070.10:FF:000008">
    <property type="entry name" value="Olfactory receptor"/>
    <property type="match status" value="1"/>
</dbReference>
<feature type="transmembrane region" description="Helical" evidence="12">
    <location>
        <begin position="100"/>
        <end position="122"/>
    </location>
</feature>
<evidence type="ECO:0000256" key="3">
    <source>
        <dbReference type="ARBA" id="ARBA00022475"/>
    </source>
</evidence>
<dbReference type="PROSITE" id="PS50262">
    <property type="entry name" value="G_PROTEIN_RECEP_F1_2"/>
    <property type="match status" value="1"/>
</dbReference>
<evidence type="ECO:0000256" key="2">
    <source>
        <dbReference type="ARBA" id="ARBA00010663"/>
    </source>
</evidence>
<dbReference type="PRINTS" id="PR00237">
    <property type="entry name" value="GPCRRHODOPSN"/>
</dbReference>
<feature type="transmembrane region" description="Helical" evidence="12">
    <location>
        <begin position="244"/>
        <end position="264"/>
    </location>
</feature>